<dbReference type="PROSITE" id="PS51257">
    <property type="entry name" value="PROKAR_LIPOPROTEIN"/>
    <property type="match status" value="1"/>
</dbReference>
<evidence type="ECO:0000256" key="1">
    <source>
        <dbReference type="SAM" id="SignalP"/>
    </source>
</evidence>
<dbReference type="Proteomes" id="UP001596108">
    <property type="component" value="Unassembled WGS sequence"/>
</dbReference>
<dbReference type="EMBL" id="JBHSNC010000012">
    <property type="protein sequence ID" value="MFC5528695.1"/>
    <property type="molecule type" value="Genomic_DNA"/>
</dbReference>
<protein>
    <recommendedName>
        <fullName evidence="4">DUF4878 domain-containing protein</fullName>
    </recommendedName>
</protein>
<gene>
    <name evidence="2" type="ORF">ACFPQ4_04405</name>
</gene>
<evidence type="ECO:0000313" key="2">
    <source>
        <dbReference type="EMBL" id="MFC5528695.1"/>
    </source>
</evidence>
<evidence type="ECO:0008006" key="4">
    <source>
        <dbReference type="Google" id="ProtNLM"/>
    </source>
</evidence>
<keyword evidence="3" id="KW-1185">Reference proteome</keyword>
<accession>A0ABW0QV85</accession>
<dbReference type="RefSeq" id="WP_378110556.1">
    <property type="nucleotide sequence ID" value="NZ_JBHSNC010000012.1"/>
</dbReference>
<reference evidence="3" key="1">
    <citation type="journal article" date="2019" name="Int. J. Syst. Evol. Microbiol.">
        <title>The Global Catalogue of Microorganisms (GCM) 10K type strain sequencing project: providing services to taxonomists for standard genome sequencing and annotation.</title>
        <authorList>
            <consortium name="The Broad Institute Genomics Platform"/>
            <consortium name="The Broad Institute Genome Sequencing Center for Infectious Disease"/>
            <person name="Wu L."/>
            <person name="Ma J."/>
        </authorList>
    </citation>
    <scope>NUCLEOTIDE SEQUENCE [LARGE SCALE GENOMIC DNA]</scope>
    <source>
        <strain evidence="3">CGMCC 1.18578</strain>
    </source>
</reference>
<proteinExistence type="predicted"/>
<sequence>MFKPKTVVIFLFISLFLIACNKTNNNQSVQPGASDKFIDNMIHNIPQPDGDEFSSYEVVVKEFFNAVNENSFDNALKCFPIIENYQANDITNYFNYLQAYQLNSDAPIPDNIEHDFITMFLSYMKYWDEYRLRALISSYPELMDLKITLNDQDWEESLDRLKSMKITQKYSDIKIIKVMEKKLSSIQQEMGMDDSKVLEVETSLNNESIPLLITVGKIEGNWRITYIMRG</sequence>
<feature type="chain" id="PRO_5046478415" description="DUF4878 domain-containing protein" evidence="1">
    <location>
        <begin position="20"/>
        <end position="230"/>
    </location>
</feature>
<comment type="caution">
    <text evidence="2">The sequence shown here is derived from an EMBL/GenBank/DDBJ whole genome shotgun (WGS) entry which is preliminary data.</text>
</comment>
<keyword evidence="1" id="KW-0732">Signal</keyword>
<feature type="signal peptide" evidence="1">
    <location>
        <begin position="1"/>
        <end position="19"/>
    </location>
</feature>
<name>A0ABW0QV85_9BACL</name>
<evidence type="ECO:0000313" key="3">
    <source>
        <dbReference type="Proteomes" id="UP001596108"/>
    </source>
</evidence>
<organism evidence="2 3">
    <name type="scientific">Cohnella yongneupensis</name>
    <dbReference type="NCBI Taxonomy" id="425006"/>
    <lineage>
        <taxon>Bacteria</taxon>
        <taxon>Bacillati</taxon>
        <taxon>Bacillota</taxon>
        <taxon>Bacilli</taxon>
        <taxon>Bacillales</taxon>
        <taxon>Paenibacillaceae</taxon>
        <taxon>Cohnella</taxon>
    </lineage>
</organism>